<dbReference type="Proteomes" id="UP001498469">
    <property type="component" value="Unassembled WGS sequence"/>
</dbReference>
<keyword evidence="3" id="KW-1185">Reference proteome</keyword>
<dbReference type="RefSeq" id="WP_216248582.1">
    <property type="nucleotide sequence ID" value="NZ_JAZHFS010000002.1"/>
</dbReference>
<name>A0ABU7UJ70_9CLOT</name>
<accession>A0ABU7UJ70</accession>
<feature type="chain" id="PRO_5046316586" evidence="1">
    <location>
        <begin position="26"/>
        <end position="252"/>
    </location>
</feature>
<evidence type="ECO:0000256" key="1">
    <source>
        <dbReference type="SAM" id="SignalP"/>
    </source>
</evidence>
<proteinExistence type="predicted"/>
<organism evidence="2 3">
    <name type="scientific">Clostridium frigoriphilum</name>
    <dbReference type="NCBI Taxonomy" id="443253"/>
    <lineage>
        <taxon>Bacteria</taxon>
        <taxon>Bacillati</taxon>
        <taxon>Bacillota</taxon>
        <taxon>Clostridia</taxon>
        <taxon>Eubacteriales</taxon>
        <taxon>Clostridiaceae</taxon>
        <taxon>Clostridium</taxon>
    </lineage>
</organism>
<feature type="signal peptide" evidence="1">
    <location>
        <begin position="1"/>
        <end position="25"/>
    </location>
</feature>
<evidence type="ECO:0000313" key="3">
    <source>
        <dbReference type="Proteomes" id="UP001498469"/>
    </source>
</evidence>
<gene>
    <name evidence="2" type="ORF">SJI18_03915</name>
</gene>
<comment type="caution">
    <text evidence="2">The sequence shown here is derived from an EMBL/GenBank/DDBJ whole genome shotgun (WGS) entry which is preliminary data.</text>
</comment>
<dbReference type="EMBL" id="JAZHFS010000002">
    <property type="protein sequence ID" value="MEF2111452.1"/>
    <property type="molecule type" value="Genomic_DNA"/>
</dbReference>
<reference evidence="2 3" key="1">
    <citation type="submission" date="2023-11" db="EMBL/GenBank/DDBJ databases">
        <title>Draft genome sequence of a psychrophilic Clostridium strain from permafrost water brine.</title>
        <authorList>
            <person name="Shcherbakova V.A."/>
            <person name="Trubitsyn V.E."/>
            <person name="Zakharyuk A.G."/>
        </authorList>
    </citation>
    <scope>NUCLEOTIDE SEQUENCE [LARGE SCALE GENOMIC DNA]</scope>
    <source>
        <strain evidence="2 3">14F</strain>
    </source>
</reference>
<keyword evidence="1" id="KW-0732">Signal</keyword>
<protein>
    <submittedName>
        <fullName evidence="2">Uncharacterized protein</fullName>
    </submittedName>
</protein>
<evidence type="ECO:0000313" key="2">
    <source>
        <dbReference type="EMBL" id="MEF2111452.1"/>
    </source>
</evidence>
<sequence length="252" mass="27625">MNKKIVSSVLTMLIILGSTSISAFATMDNGTVVIGSKSFELAYANDPENSTEITNAIIEGGLIYVKDFSGDWLDNTTGDIVQASLVPGEDAEQVDTVSPVDIILKDTNKALLSTGAGDTAVNNELWVKYSDGTEELLVVCHDEEVDVKDIIAGIFNPQLSKDKKKVYFMSEAWATSAAIHVVDIESKNQQFVCPGNYLRIIEKGQYSGDLIVNQHRYNDAPNYGSYDNYYIVDENGIQLEDLGDDPAELDDY</sequence>